<name>A0A2P4ZRV3_9HYPO</name>
<feature type="domain" description="TauD/TfdA-like" evidence="2">
    <location>
        <begin position="412"/>
        <end position="664"/>
    </location>
</feature>
<dbReference type="InterPro" id="IPR003819">
    <property type="entry name" value="TauD/TfdA-like"/>
</dbReference>
<comment type="caution">
    <text evidence="3">The sequence shown here is derived from an EMBL/GenBank/DDBJ whole genome shotgun (WGS) entry which is preliminary data.</text>
</comment>
<dbReference type="PANTHER" id="PTHR37285:SF5">
    <property type="entry name" value="SPORE WALL MATURATION PROTEIN DIT1"/>
    <property type="match status" value="1"/>
</dbReference>
<dbReference type="GeneID" id="29980620"/>
<dbReference type="SUPFAM" id="SSF51197">
    <property type="entry name" value="Clavaminate synthase-like"/>
    <property type="match status" value="1"/>
</dbReference>
<gene>
    <name evidence="3" type="ORF">TGAM01_v203989</name>
</gene>
<evidence type="ECO:0000313" key="4">
    <source>
        <dbReference type="Proteomes" id="UP000054821"/>
    </source>
</evidence>
<dbReference type="Proteomes" id="UP000054821">
    <property type="component" value="Unassembled WGS sequence"/>
</dbReference>
<dbReference type="Gene3D" id="3.60.130.10">
    <property type="entry name" value="Clavaminate synthase-like"/>
    <property type="match status" value="1"/>
</dbReference>
<protein>
    <recommendedName>
        <fullName evidence="2">TauD/TfdA-like domain-containing protein</fullName>
    </recommendedName>
</protein>
<dbReference type="EMBL" id="JPDN02000011">
    <property type="protein sequence ID" value="PON27040.1"/>
    <property type="molecule type" value="Genomic_DNA"/>
</dbReference>
<dbReference type="AlphaFoldDB" id="A0A2P4ZRV3"/>
<dbReference type="Pfam" id="PF05141">
    <property type="entry name" value="DIT1_PvcA"/>
    <property type="match status" value="1"/>
</dbReference>
<reference evidence="3 4" key="1">
    <citation type="journal article" date="2016" name="Genome Announc.">
        <title>Draft Whole-Genome Sequence of Trichoderma gamsii T6085, a Promising Biocontrol Agent of Fusarium Head Blight on Wheat.</title>
        <authorList>
            <person name="Baroncelli R."/>
            <person name="Zapparata A."/>
            <person name="Piaggeschi G."/>
            <person name="Sarrocco S."/>
            <person name="Vannacci G."/>
        </authorList>
    </citation>
    <scope>NUCLEOTIDE SEQUENCE [LARGE SCALE GENOMIC DNA]</scope>
    <source>
        <strain evidence="3 4">T6085</strain>
    </source>
</reference>
<accession>A0A2P4ZRV3</accession>
<keyword evidence="1" id="KW-0560">Oxidoreductase</keyword>
<sequence length="667" mass="76022">MPFIPLEPASVQLQPQNVKRGVMDLNSMKPQGHGKMSLLLKAADSDVVTQKRKSSAGLHPPPPKSVAEKAAAATVVLNRYRIEYQNDWDMPASIIGSKELIEGFINRNESIELVLPAFPFKSSNKSQKVLGSLPDEAERISLLHLNGLCESIKEVTETDCYLTIISDGISYNDLLDVSDSEVWIYGQTLRSMAQEIGCSNIRFLRIYELLGSEYSHLTTLTEEEYLYMVPDFRKGLESHLPEGYNVAEEILHNADVTATYRGYKKFLETERDTKLTSGRSRADKENAEIAKRMLNRGKAFAQAIKKRFPVAIRLSIHPSTDVDKISITLLPQDNEVPMTPWHGAVMRKVNGTITMTHANKVLAISHEIVYQNGRPMYFRERSDLFSWNEKDLEFEYLYPTGIMVRPQNPAKNALSTVDMQKVRQLSELCSPVILRGFTNTRDRRAFTAKAYDLGTVLPWKSGIIQEVKDERNSDASSNSVVSKEAMPMHFDGMFKLKTVKDEKTGEDKQVSDVPRFQYFVCQAAAPLGHGYTLFSSSNQFTRYLPQSYNLKKLLKIRWSTHSHGYFQHNMSDISLIVPHPSLGTPCVRWLQPWPRWRTAYNSHDISIDNGSQNLISLIDSILFDRRVCLYFTWEKGDVLVSDNYSMLHTRTAFRGDCDRELWRIHVD</sequence>
<keyword evidence="4" id="KW-1185">Reference proteome</keyword>
<dbReference type="Pfam" id="PF02668">
    <property type="entry name" value="TauD"/>
    <property type="match status" value="1"/>
</dbReference>
<proteinExistence type="predicted"/>
<evidence type="ECO:0000256" key="1">
    <source>
        <dbReference type="ARBA" id="ARBA00023002"/>
    </source>
</evidence>
<dbReference type="RefSeq" id="XP_024405910.1">
    <property type="nucleotide sequence ID" value="XM_024549325.1"/>
</dbReference>
<evidence type="ECO:0000259" key="2">
    <source>
        <dbReference type="Pfam" id="PF02668"/>
    </source>
</evidence>
<dbReference type="InterPro" id="IPR007817">
    <property type="entry name" value="Isocyanide_synthase_DIT1"/>
</dbReference>
<dbReference type="GO" id="GO:0016491">
    <property type="term" value="F:oxidoreductase activity"/>
    <property type="evidence" value="ECO:0007669"/>
    <property type="project" value="UniProtKB-KW"/>
</dbReference>
<dbReference type="InterPro" id="IPR042098">
    <property type="entry name" value="TauD-like_sf"/>
</dbReference>
<dbReference type="PANTHER" id="PTHR37285">
    <property type="entry name" value="SPORE WALL MATURATION PROTEIN DIT1"/>
    <property type="match status" value="1"/>
</dbReference>
<organism evidence="3 4">
    <name type="scientific">Trichoderma gamsii</name>
    <dbReference type="NCBI Taxonomy" id="398673"/>
    <lineage>
        <taxon>Eukaryota</taxon>
        <taxon>Fungi</taxon>
        <taxon>Dikarya</taxon>
        <taxon>Ascomycota</taxon>
        <taxon>Pezizomycotina</taxon>
        <taxon>Sordariomycetes</taxon>
        <taxon>Hypocreomycetidae</taxon>
        <taxon>Hypocreales</taxon>
        <taxon>Hypocreaceae</taxon>
        <taxon>Trichoderma</taxon>
    </lineage>
</organism>
<dbReference type="STRING" id="398673.A0A2P4ZRV3"/>
<evidence type="ECO:0000313" key="3">
    <source>
        <dbReference type="EMBL" id="PON27040.1"/>
    </source>
</evidence>